<accession>A0A1M5XD83</accession>
<dbReference type="Gene3D" id="1.25.40.10">
    <property type="entry name" value="Tetratricopeptide repeat domain"/>
    <property type="match status" value="2"/>
</dbReference>
<reference evidence="3 4" key="1">
    <citation type="submission" date="2016-11" db="EMBL/GenBank/DDBJ databases">
        <authorList>
            <person name="Jaros S."/>
            <person name="Januszkiewicz K."/>
            <person name="Wedrychowicz H."/>
        </authorList>
    </citation>
    <scope>NUCLEOTIDE SEQUENCE [LARGE SCALE GENOMIC DNA]</scope>
    <source>
        <strain evidence="3 4">GAS138</strain>
    </source>
</reference>
<name>A0A1M5XD83_9BRAD</name>
<dbReference type="Proteomes" id="UP000189796">
    <property type="component" value="Chromosome I"/>
</dbReference>
<dbReference type="RefSeq" id="WP_079605479.1">
    <property type="nucleotide sequence ID" value="NZ_LT670817.1"/>
</dbReference>
<dbReference type="PANTHER" id="PTHR43081">
    <property type="entry name" value="ADENYLATE CYCLASE, TERMINAL-DIFFERENTIATION SPECIFIC-RELATED"/>
    <property type="match status" value="1"/>
</dbReference>
<dbReference type="PROSITE" id="PS50125">
    <property type="entry name" value="GUANYLATE_CYCLASE_2"/>
    <property type="match status" value="1"/>
</dbReference>
<dbReference type="InterPro" id="IPR011990">
    <property type="entry name" value="TPR-like_helical_dom_sf"/>
</dbReference>
<dbReference type="Pfam" id="PF13181">
    <property type="entry name" value="TPR_8"/>
    <property type="match status" value="2"/>
</dbReference>
<dbReference type="Pfam" id="PF00211">
    <property type="entry name" value="Guanylate_cyc"/>
    <property type="match status" value="1"/>
</dbReference>
<dbReference type="InterPro" id="IPR029787">
    <property type="entry name" value="Nucleotide_cyclase"/>
</dbReference>
<dbReference type="PANTHER" id="PTHR43081:SF19">
    <property type="entry name" value="PH-SENSITIVE ADENYLATE CYCLASE RV1264"/>
    <property type="match status" value="1"/>
</dbReference>
<dbReference type="SUPFAM" id="SSF48452">
    <property type="entry name" value="TPR-like"/>
    <property type="match status" value="1"/>
</dbReference>
<dbReference type="CDD" id="cd07302">
    <property type="entry name" value="CHD"/>
    <property type="match status" value="1"/>
</dbReference>
<feature type="repeat" description="TPR" evidence="1">
    <location>
        <begin position="501"/>
        <end position="534"/>
    </location>
</feature>
<dbReference type="SUPFAM" id="SSF55073">
    <property type="entry name" value="Nucleotide cyclase"/>
    <property type="match status" value="1"/>
</dbReference>
<evidence type="ECO:0000313" key="3">
    <source>
        <dbReference type="EMBL" id="SHH97464.1"/>
    </source>
</evidence>
<dbReference type="OrthoDB" id="9807521at2"/>
<protein>
    <submittedName>
        <fullName evidence="3">TolB amino-terminal domain-containing protein</fullName>
    </submittedName>
</protein>
<dbReference type="PROSITE" id="PS50005">
    <property type="entry name" value="TPR"/>
    <property type="match status" value="1"/>
</dbReference>
<dbReference type="InterPro" id="IPR001054">
    <property type="entry name" value="A/G_cyclase"/>
</dbReference>
<organism evidence="3 4">
    <name type="scientific">Bradyrhizobium erythrophlei</name>
    <dbReference type="NCBI Taxonomy" id="1437360"/>
    <lineage>
        <taxon>Bacteria</taxon>
        <taxon>Pseudomonadati</taxon>
        <taxon>Pseudomonadota</taxon>
        <taxon>Alphaproteobacteria</taxon>
        <taxon>Hyphomicrobiales</taxon>
        <taxon>Nitrobacteraceae</taxon>
        <taxon>Bradyrhizobium</taxon>
    </lineage>
</organism>
<dbReference type="InterPro" id="IPR019734">
    <property type="entry name" value="TPR_rpt"/>
</dbReference>
<evidence type="ECO:0000259" key="2">
    <source>
        <dbReference type="PROSITE" id="PS50125"/>
    </source>
</evidence>
<gene>
    <name evidence="3" type="ORF">SAMN05443248_7228</name>
</gene>
<dbReference type="InterPro" id="IPR050697">
    <property type="entry name" value="Adenylyl/Guanylyl_Cyclase_3/4"/>
</dbReference>
<dbReference type="SMART" id="SM00028">
    <property type="entry name" value="TPR"/>
    <property type="match status" value="4"/>
</dbReference>
<dbReference type="Gene3D" id="3.40.50.10070">
    <property type="entry name" value="TolB, N-terminal domain"/>
    <property type="match status" value="1"/>
</dbReference>
<dbReference type="EMBL" id="LT670817">
    <property type="protein sequence ID" value="SHH97464.1"/>
    <property type="molecule type" value="Genomic_DNA"/>
</dbReference>
<proteinExistence type="predicted"/>
<evidence type="ECO:0000313" key="4">
    <source>
        <dbReference type="Proteomes" id="UP000189796"/>
    </source>
</evidence>
<dbReference type="GO" id="GO:0035556">
    <property type="term" value="P:intracellular signal transduction"/>
    <property type="evidence" value="ECO:0007669"/>
    <property type="project" value="InterPro"/>
</dbReference>
<dbReference type="GO" id="GO:0006171">
    <property type="term" value="P:cAMP biosynthetic process"/>
    <property type="evidence" value="ECO:0007669"/>
    <property type="project" value="TreeGrafter"/>
</dbReference>
<keyword evidence="1" id="KW-0802">TPR repeat</keyword>
<dbReference type="Gene3D" id="3.30.70.1230">
    <property type="entry name" value="Nucleotide cyclase"/>
    <property type="match status" value="1"/>
</dbReference>
<feature type="domain" description="Guanylate cyclase" evidence="2">
    <location>
        <begin position="15"/>
        <end position="130"/>
    </location>
</feature>
<dbReference type="GO" id="GO:0004016">
    <property type="term" value="F:adenylate cyclase activity"/>
    <property type="evidence" value="ECO:0007669"/>
    <property type="project" value="UniProtKB-ARBA"/>
</dbReference>
<dbReference type="AlphaFoldDB" id="A0A1M5XD83"/>
<sequence length="641" mass="70605">MVTPGQGRVERRLVAILAADVAGYSRLTGLDEEGTHAQLQDHLHSLVDPKIAQHRGRIVKNTGDGLLAEFSSVVDAVRCTVEVQRGMAERNAAIPKDKRIEFRMGINVGDIIIDHGDIFGDGVNVAARLENIAEAGGICVSGAAYEQVRDKVPFAFTDRGEQRVKNITHPVHVYSLGHADEARRAPAGAGITRLPAPGLSRFRTQIRYAASGLAAAVLAVAIWFVNDTVRNPRWWNTASRLSLVVLPFANLSGDPAQDYLADVITEELTTSLSRIRHSFVIARSTAFTYKGKAVDVKQIGKDLRVRYVLEGSEQQSGDRVRVSAQLIDAETGAHLWADQFDADRADLLEMQDEIVTRLSRALQLQLVEVEAARVARTHPSDLDAEDLAMRCEAILVNAQAGSDEEERGYNLCDSALQRDERNVKALVNLSFKFIDQVLTIQSQDREADIRRADELVSRALTIDPNAYAAHHAKALVLLTQKRFEEAIVEAERCLALSPSFVSAYGDLSIASSYLGRPQKAIEYADKAMRLSPRDPLLYVFQLQKGFALALLHQDEQAIEWLRRAVAGAPQWPLAQALLAAALAESGQETEARDTLKRYLSLNGTRARTITQWKAQMPSDNPVFLSYGERLAEGLRKAGLPE</sequence>
<evidence type="ECO:0000256" key="1">
    <source>
        <dbReference type="PROSITE-ProRule" id="PRU00339"/>
    </source>
</evidence>